<keyword evidence="1" id="KW-0812">Transmembrane</keyword>
<proteinExistence type="predicted"/>
<feature type="transmembrane region" description="Helical" evidence="1">
    <location>
        <begin position="9"/>
        <end position="31"/>
    </location>
</feature>
<dbReference type="EMBL" id="JAIT01000061">
    <property type="protein sequence ID" value="KLE03169.1"/>
    <property type="molecule type" value="Genomic_DNA"/>
</dbReference>
<dbReference type="AlphaFoldDB" id="A0A837J9T4"/>
<comment type="caution">
    <text evidence="2">The sequence shown here is derived from an EMBL/GenBank/DDBJ whole genome shotgun (WGS) entry which is preliminary data.</text>
</comment>
<evidence type="ECO:0000313" key="2">
    <source>
        <dbReference type="EMBL" id="KLE03169.1"/>
    </source>
</evidence>
<accession>A0A837J9T4</accession>
<name>A0A837J9T4_9BACT</name>
<evidence type="ECO:0000256" key="1">
    <source>
        <dbReference type="SAM" id="Phobius"/>
    </source>
</evidence>
<dbReference type="Proteomes" id="UP000035462">
    <property type="component" value="Unassembled WGS sequence"/>
</dbReference>
<sequence>MIKKIFKILAIIFGFMIVVFIGLIAIGIYAVRDLGNICINDFFKEYSSPDKTKKVVIYERDCGATTTWNTNISILDYDKQFDNSNENFFSIKGRPSDVAPNITWIDNKNIIIHHKVKGKEIRAENEFGSINPIKITYE</sequence>
<reference evidence="2 3" key="1">
    <citation type="submission" date="2014-01" db="EMBL/GenBank/DDBJ databases">
        <title>Development of a Comparative Genomic Fingerprinting Assay for High Resolution Genotyping of Arcobacter butzleri.</title>
        <authorList>
            <person name="Webb A.L."/>
            <person name="Inglis G.D."/>
            <person name="Kruczkiewicz P."/>
            <person name="Selinger L.B."/>
            <person name="Taboada E.N."/>
        </authorList>
    </citation>
    <scope>NUCLEOTIDE SEQUENCE [LARGE SCALE GENOMIC DNA]</scope>
    <source>
        <strain evidence="2 3">L352</strain>
    </source>
</reference>
<evidence type="ECO:0000313" key="3">
    <source>
        <dbReference type="Proteomes" id="UP000035462"/>
    </source>
</evidence>
<dbReference type="RefSeq" id="WP_046995441.1">
    <property type="nucleotide sequence ID" value="NZ_JAIT01000061.1"/>
</dbReference>
<protein>
    <submittedName>
        <fullName evidence="2">Uncharacterized protein</fullName>
    </submittedName>
</protein>
<organism evidence="2 3">
    <name type="scientific">Aliarcobacter butzleri L352</name>
    <dbReference type="NCBI Taxonomy" id="1447260"/>
    <lineage>
        <taxon>Bacteria</taxon>
        <taxon>Pseudomonadati</taxon>
        <taxon>Campylobacterota</taxon>
        <taxon>Epsilonproteobacteria</taxon>
        <taxon>Campylobacterales</taxon>
        <taxon>Arcobacteraceae</taxon>
        <taxon>Aliarcobacter</taxon>
    </lineage>
</organism>
<keyword evidence="1" id="KW-0472">Membrane</keyword>
<gene>
    <name evidence="2" type="ORF">AF77_11215</name>
</gene>
<keyword evidence="1" id="KW-1133">Transmembrane helix</keyword>
<dbReference type="Pfam" id="PF17428">
    <property type="entry name" value="DUF5412"/>
    <property type="match status" value="1"/>
</dbReference>
<dbReference type="InterPro" id="IPR035406">
    <property type="entry name" value="DUF5412"/>
</dbReference>